<evidence type="ECO:0000313" key="2">
    <source>
        <dbReference type="Proteomes" id="UP000318470"/>
    </source>
</evidence>
<dbReference type="KEGG" id="vg:55616198"/>
<organism evidence="1 2">
    <name type="scientific">Vibrio phage VAP7</name>
    <dbReference type="NCBI Taxonomy" id="2584487"/>
    <lineage>
        <taxon>Viruses</taxon>
        <taxon>Duplodnaviria</taxon>
        <taxon>Heunggongvirae</taxon>
        <taxon>Uroviricota</taxon>
        <taxon>Caudoviricetes</taxon>
        <taxon>Pantevenvirales</taxon>
        <taxon>Ackermannviridae</taxon>
        <taxon>Vapseptimavirus</taxon>
        <taxon>Vapseptimavirus VAP7</taxon>
    </lineage>
</organism>
<dbReference type="EMBL" id="MK795384">
    <property type="protein sequence ID" value="QDB73361.1"/>
    <property type="molecule type" value="Genomic_DNA"/>
</dbReference>
<accession>A0A4Y5TVG9</accession>
<evidence type="ECO:0000313" key="1">
    <source>
        <dbReference type="EMBL" id="QDB73361.1"/>
    </source>
</evidence>
<keyword evidence="2" id="KW-1185">Reference proteome</keyword>
<dbReference type="Proteomes" id="UP000318470">
    <property type="component" value="Segment"/>
</dbReference>
<dbReference type="RefSeq" id="YP_009845835.1">
    <property type="nucleotide sequence ID" value="NC_048765.1"/>
</dbReference>
<name>A0A4Y5TVG9_9CAUD</name>
<reference evidence="1 2" key="1">
    <citation type="submission" date="2019-04" db="EMBL/GenBank/DDBJ databases">
        <authorList>
            <person name="Gao M."/>
            <person name="Bai C."/>
            <person name="Tong Y."/>
            <person name="Xu X."/>
        </authorList>
    </citation>
    <scope>NUCLEOTIDE SEQUENCE [LARGE SCALE GENOMIC DNA]</scope>
    <source>
        <strain evidence="1 2">Vibrio alginolyticus VA1</strain>
    </source>
</reference>
<sequence>MSNSFINMLNEQHLEGTVLTEAMITEAFDSEPYEFQLEAPRADNVYAVFTDEKGGEFRVQFYSGVGLGKGVRRVRLGKKKGASFSDANIKFNNPQRAIATMLAAAEEFFLTPIGKKAPGFAFEFTKKAAPRGVRVVRAVMKRKFRQKFDVLDSSFSPEKGKGFVWVVRKGQDAAKVFSGPKVAGLIGGNDTDPIVEPDPAPEPTDDNKLLIKWNQKTADFMLENIRPNLESALSFYGPWEQVGTTQNSVTMRFENNGYEATIGVNVEKLQYIFEGKLYKNINEIFELIKPMVQPIVDVTDQNHESFAAHLNMQQGIVASKEAGGVRIYLPGYNKDMLATFTEGKGWVLYADGKAEEFVSTGEVKDFVVNMKNNLDKLDSLTGDEDEDEDEDFEGMQPIDMFAGLLYEDLTVDVDSTGINWVVTDDEGDFEAIIRTVNYPTLKVDAYGVDPNHAYDGIEEAANAINDSYDLMFPEDDEDEEDDPSYMPRRMNDVTQSLQNVGFQVETDDLNPIQLNVSNSSGRTVASVIHKPTAFEVVSAYNDKREFFESDEEHPSQVTLGGIIKFVHKLNKTVPVNEQTVNLGVKTLPTFMELLNDQKTIEESYVEIGKTYVGFGRHADRGTVIVDDKKKEIGKGLFIIFHKKGEKRSQKLAAKIFDQRYKKA</sequence>
<proteinExistence type="predicted"/>
<protein>
    <submittedName>
        <fullName evidence="1">Uncharacterized protein</fullName>
    </submittedName>
</protein>
<dbReference type="GeneID" id="55616198"/>